<keyword evidence="2" id="KW-0687">Ribonucleoprotein</keyword>
<reference evidence="2 3" key="1">
    <citation type="submission" date="2020-07" db="EMBL/GenBank/DDBJ databases">
        <title>Sequencing the genomes of 1000 actinobacteria strains.</title>
        <authorList>
            <person name="Klenk H.-P."/>
        </authorList>
    </citation>
    <scope>NUCLEOTIDE SEQUENCE [LARGE SCALE GENOMIC DNA]</scope>
    <source>
        <strain evidence="2 3">DSM 45927</strain>
    </source>
</reference>
<dbReference type="InterPro" id="IPR000182">
    <property type="entry name" value="GNAT_dom"/>
</dbReference>
<evidence type="ECO:0000313" key="2">
    <source>
        <dbReference type="EMBL" id="NYI94260.1"/>
    </source>
</evidence>
<protein>
    <submittedName>
        <fullName evidence="2">Ribosomal protein S18 acetylase RimI-like enzyme</fullName>
    </submittedName>
</protein>
<dbReference type="PROSITE" id="PS51186">
    <property type="entry name" value="GNAT"/>
    <property type="match status" value="1"/>
</dbReference>
<dbReference type="Proteomes" id="UP000575985">
    <property type="component" value="Unassembled WGS sequence"/>
</dbReference>
<dbReference type="GO" id="GO:0016747">
    <property type="term" value="F:acyltransferase activity, transferring groups other than amino-acyl groups"/>
    <property type="evidence" value="ECO:0007669"/>
    <property type="project" value="InterPro"/>
</dbReference>
<sequence>MATTTRPYRGPADLRAMQDLARRVWSHASRFHVGDLAWQRNQHLGREADRPTLLWEDGGRVRAWGWAELPGTLDLLVDPARPELADAVLAWFSGVATAPRLLVTVLEGESHLIAALERAGYTWDTAAYRGVYMSRALADLPPPALPAGFTARPLRGEADLERRVALHRQVWHPSAVTPQSYRNVRAAWPYREDLDWVVEAPDGAFAANCLIWWDADNRVGELEPVGTAPAFRRAGLGRAVCLAAMRALGALGAEEAVVYPVENHPNAEAALPLYRGLGFTPYARTRTYTLVR</sequence>
<dbReference type="InterPro" id="IPR016181">
    <property type="entry name" value="Acyl_CoA_acyltransferase"/>
</dbReference>
<organism evidence="2 3">
    <name type="scientific">Streptomonospora nanhaiensis</name>
    <dbReference type="NCBI Taxonomy" id="1323731"/>
    <lineage>
        <taxon>Bacteria</taxon>
        <taxon>Bacillati</taxon>
        <taxon>Actinomycetota</taxon>
        <taxon>Actinomycetes</taxon>
        <taxon>Streptosporangiales</taxon>
        <taxon>Nocardiopsidaceae</taxon>
        <taxon>Streptomonospora</taxon>
    </lineage>
</organism>
<dbReference type="GO" id="GO:0005840">
    <property type="term" value="C:ribosome"/>
    <property type="evidence" value="ECO:0007669"/>
    <property type="project" value="UniProtKB-KW"/>
</dbReference>
<evidence type="ECO:0000259" key="1">
    <source>
        <dbReference type="PROSITE" id="PS51186"/>
    </source>
</evidence>
<gene>
    <name evidence="2" type="ORF">HNR12_000537</name>
</gene>
<dbReference type="Pfam" id="PF00583">
    <property type="entry name" value="Acetyltransf_1"/>
    <property type="match status" value="1"/>
</dbReference>
<dbReference type="SUPFAM" id="SSF55729">
    <property type="entry name" value="Acyl-CoA N-acyltransferases (Nat)"/>
    <property type="match status" value="1"/>
</dbReference>
<keyword evidence="2" id="KW-0689">Ribosomal protein</keyword>
<dbReference type="EMBL" id="JACCFO010000001">
    <property type="protein sequence ID" value="NYI94260.1"/>
    <property type="molecule type" value="Genomic_DNA"/>
</dbReference>
<proteinExistence type="predicted"/>
<feature type="domain" description="N-acetyltransferase" evidence="1">
    <location>
        <begin position="149"/>
        <end position="292"/>
    </location>
</feature>
<dbReference type="CDD" id="cd04301">
    <property type="entry name" value="NAT_SF"/>
    <property type="match status" value="1"/>
</dbReference>
<dbReference type="AlphaFoldDB" id="A0A853BGV3"/>
<accession>A0A853BGV3</accession>
<comment type="caution">
    <text evidence="2">The sequence shown here is derived from an EMBL/GenBank/DDBJ whole genome shotgun (WGS) entry which is preliminary data.</text>
</comment>
<dbReference type="Gene3D" id="3.40.630.30">
    <property type="match status" value="1"/>
</dbReference>
<keyword evidence="3" id="KW-1185">Reference proteome</keyword>
<dbReference type="RefSeq" id="WP_179765944.1">
    <property type="nucleotide sequence ID" value="NZ_JACCFO010000001.1"/>
</dbReference>
<name>A0A853BGV3_9ACTN</name>
<evidence type="ECO:0000313" key="3">
    <source>
        <dbReference type="Proteomes" id="UP000575985"/>
    </source>
</evidence>